<dbReference type="AlphaFoldDB" id="A0A1H3ATJ8"/>
<accession>A0A1H3ATJ8</accession>
<dbReference type="EMBL" id="FNOP01000022">
    <property type="protein sequence ID" value="SDX32464.1"/>
    <property type="molecule type" value="Genomic_DNA"/>
</dbReference>
<dbReference type="Gene3D" id="1.10.1760.20">
    <property type="match status" value="1"/>
</dbReference>
<reference evidence="2 3" key="1">
    <citation type="submission" date="2016-10" db="EMBL/GenBank/DDBJ databases">
        <authorList>
            <person name="Varghese N."/>
            <person name="Submissions S."/>
        </authorList>
    </citation>
    <scope>NUCLEOTIDE SEQUENCE [LARGE SCALE GENOMIC DNA]</scope>
    <source>
        <strain evidence="2 3">WCC6</strain>
    </source>
</reference>
<feature type="transmembrane region" description="Helical" evidence="1">
    <location>
        <begin position="12"/>
        <end position="40"/>
    </location>
</feature>
<name>A0A1H3ATJ8_ACIFE</name>
<evidence type="ECO:0000313" key="3">
    <source>
        <dbReference type="Proteomes" id="UP000182379"/>
    </source>
</evidence>
<dbReference type="PANTHER" id="PTHR41324">
    <property type="entry name" value="MEMBRANE PROTEIN-RELATED"/>
    <property type="match status" value="1"/>
</dbReference>
<feature type="transmembrane region" description="Helical" evidence="1">
    <location>
        <begin position="217"/>
        <end position="235"/>
    </location>
</feature>
<keyword evidence="1" id="KW-0812">Transmembrane</keyword>
<dbReference type="RefSeq" id="WP_074708349.1">
    <property type="nucleotide sequence ID" value="NZ_CAMEFB010000049.1"/>
</dbReference>
<keyword evidence="1" id="KW-0472">Membrane</keyword>
<evidence type="ECO:0000313" key="2">
    <source>
        <dbReference type="EMBL" id="SDX32464.1"/>
    </source>
</evidence>
<feature type="transmembrane region" description="Helical" evidence="1">
    <location>
        <begin position="171"/>
        <end position="191"/>
    </location>
</feature>
<organism evidence="2 3">
    <name type="scientific">Acidaminococcus fermentans</name>
    <dbReference type="NCBI Taxonomy" id="905"/>
    <lineage>
        <taxon>Bacteria</taxon>
        <taxon>Bacillati</taxon>
        <taxon>Bacillota</taxon>
        <taxon>Negativicutes</taxon>
        <taxon>Acidaminococcales</taxon>
        <taxon>Acidaminococcaceae</taxon>
        <taxon>Acidaminococcus</taxon>
    </lineage>
</organism>
<dbReference type="Proteomes" id="UP000182379">
    <property type="component" value="Unassembled WGS sequence"/>
</dbReference>
<dbReference type="InterPro" id="IPR018710">
    <property type="entry name" value="DUF2232"/>
</dbReference>
<evidence type="ECO:0000256" key="1">
    <source>
        <dbReference type="SAM" id="Phobius"/>
    </source>
</evidence>
<comment type="caution">
    <text evidence="2">The sequence shown here is derived from an EMBL/GenBank/DDBJ whole genome shotgun (WGS) entry which is preliminary data.</text>
</comment>
<keyword evidence="1" id="KW-1133">Transmembrane helix</keyword>
<sequence length="318" mass="35694">MHYHKTSSLVESGILAAVAVLFTLVGNYIPVLDIIVSILWPLPIILCGRRNGLKWSILCLLVTGCVVAVLLSPLQALTQCVILGLIGLFMGYAMEKQMSPTQTLLMGSLGALLSTVLSALAAYFFMHVNVIEVFFQSIDESVNMSSEIFQTLGMKGMTDVQLAQLKKMFELILPAGVLLSAPITAIANYWAARKILGRMGDYYPWFPPFSLWQLPKWLLLPYGIGMMLIFFGQNYQDSLVYRGGYTLYMMMNMLLLVQGLSLIRWYVEYRHYPRILLPLSLLLTFTLPIASQLVVVLGAYEMVFDLRKIRKTGANKPE</sequence>
<dbReference type="Pfam" id="PF09991">
    <property type="entry name" value="DUF2232"/>
    <property type="match status" value="1"/>
</dbReference>
<proteinExistence type="predicted"/>
<feature type="transmembrane region" description="Helical" evidence="1">
    <location>
        <begin position="247"/>
        <end position="267"/>
    </location>
</feature>
<feature type="transmembrane region" description="Helical" evidence="1">
    <location>
        <begin position="52"/>
        <end position="70"/>
    </location>
</feature>
<protein>
    <submittedName>
        <fullName evidence="2">Uncharacterized conserved protein YybS, DUF2232 family</fullName>
    </submittedName>
</protein>
<gene>
    <name evidence="2" type="ORF">SAMN05216495_12220</name>
</gene>
<feature type="transmembrane region" description="Helical" evidence="1">
    <location>
        <begin position="279"/>
        <end position="300"/>
    </location>
</feature>
<feature type="transmembrane region" description="Helical" evidence="1">
    <location>
        <begin position="105"/>
        <end position="126"/>
    </location>
</feature>
<dbReference type="PANTHER" id="PTHR41324:SF1">
    <property type="entry name" value="DUF2232 DOMAIN-CONTAINING PROTEIN"/>
    <property type="match status" value="1"/>
</dbReference>